<proteinExistence type="inferred from homology"/>
<dbReference type="Gene3D" id="3.60.21.10">
    <property type="match status" value="1"/>
</dbReference>
<dbReference type="Pfam" id="PF00149">
    <property type="entry name" value="Metallophos"/>
    <property type="match status" value="1"/>
</dbReference>
<feature type="compositionally biased region" description="Basic and acidic residues" evidence="2">
    <location>
        <begin position="940"/>
        <end position="954"/>
    </location>
</feature>
<dbReference type="SUPFAM" id="SSF56300">
    <property type="entry name" value="Metallo-dependent phosphatases"/>
    <property type="match status" value="1"/>
</dbReference>
<feature type="compositionally biased region" description="Polar residues" evidence="2">
    <location>
        <begin position="927"/>
        <end position="939"/>
    </location>
</feature>
<feature type="compositionally biased region" description="Polar residues" evidence="2">
    <location>
        <begin position="1418"/>
        <end position="1429"/>
    </location>
</feature>
<dbReference type="PROSITE" id="PS00125">
    <property type="entry name" value="SER_THR_PHOSPHATASE"/>
    <property type="match status" value="1"/>
</dbReference>
<evidence type="ECO:0000313" key="5">
    <source>
        <dbReference type="Proteomes" id="UP000008068"/>
    </source>
</evidence>
<feature type="domain" description="Serine/threonine specific protein phosphatases" evidence="3">
    <location>
        <begin position="1166"/>
        <end position="1171"/>
    </location>
</feature>
<dbReference type="GO" id="GO:0005737">
    <property type="term" value="C:cytoplasm"/>
    <property type="evidence" value="ECO:0007669"/>
    <property type="project" value="TreeGrafter"/>
</dbReference>
<reference evidence="5" key="1">
    <citation type="submission" date="2011-07" db="EMBL/GenBank/DDBJ databases">
        <authorList>
            <consortium name="Caenorhabditis brenneri Sequencing and Analysis Consortium"/>
            <person name="Wilson R.K."/>
        </authorList>
    </citation>
    <scope>NUCLEOTIDE SEQUENCE [LARGE SCALE GENOMIC DNA]</scope>
    <source>
        <strain evidence="5">PB2801</strain>
    </source>
</reference>
<dbReference type="PRINTS" id="PR00114">
    <property type="entry name" value="STPHPHTASE"/>
</dbReference>
<feature type="compositionally biased region" description="Basic and acidic residues" evidence="2">
    <location>
        <begin position="913"/>
        <end position="926"/>
    </location>
</feature>
<organism evidence="5">
    <name type="scientific">Caenorhabditis brenneri</name>
    <name type="common">Nematode worm</name>
    <dbReference type="NCBI Taxonomy" id="135651"/>
    <lineage>
        <taxon>Eukaryota</taxon>
        <taxon>Metazoa</taxon>
        <taxon>Ecdysozoa</taxon>
        <taxon>Nematoda</taxon>
        <taxon>Chromadorea</taxon>
        <taxon>Rhabditida</taxon>
        <taxon>Rhabditina</taxon>
        <taxon>Rhabditomorpha</taxon>
        <taxon>Rhabditoidea</taxon>
        <taxon>Rhabditidae</taxon>
        <taxon>Peloderinae</taxon>
        <taxon>Caenorhabditis</taxon>
    </lineage>
</organism>
<dbReference type="GO" id="GO:0004722">
    <property type="term" value="F:protein serine/threonine phosphatase activity"/>
    <property type="evidence" value="ECO:0007669"/>
    <property type="project" value="UniProtKB-EC"/>
</dbReference>
<dbReference type="SMART" id="SM00156">
    <property type="entry name" value="PP2Ac"/>
    <property type="match status" value="1"/>
</dbReference>
<dbReference type="EMBL" id="GL379908">
    <property type="protein sequence ID" value="EGT33896.1"/>
    <property type="molecule type" value="Genomic_DNA"/>
</dbReference>
<feature type="region of interest" description="Disordered" evidence="2">
    <location>
        <begin position="1345"/>
        <end position="1429"/>
    </location>
</feature>
<dbReference type="PANTHER" id="PTHR11668">
    <property type="entry name" value="SERINE/THREONINE PROTEIN PHOSPHATASE"/>
    <property type="match status" value="1"/>
</dbReference>
<dbReference type="InterPro" id="IPR004843">
    <property type="entry name" value="Calcineurin-like_PHP"/>
</dbReference>
<dbReference type="CDD" id="cd00144">
    <property type="entry name" value="MPP_PPP_family"/>
    <property type="match status" value="1"/>
</dbReference>
<dbReference type="InterPro" id="IPR050341">
    <property type="entry name" value="PP1_catalytic_subunit"/>
</dbReference>
<evidence type="ECO:0000256" key="1">
    <source>
        <dbReference type="RuleBase" id="RU004273"/>
    </source>
</evidence>
<feature type="compositionally biased region" description="Basic and acidic residues" evidence="2">
    <location>
        <begin position="1345"/>
        <end position="1384"/>
    </location>
</feature>
<accession>G0NM19</accession>
<comment type="similarity">
    <text evidence="1">Belongs to the PPP phosphatase family.</text>
</comment>
<dbReference type="Proteomes" id="UP000008068">
    <property type="component" value="Unassembled WGS sequence"/>
</dbReference>
<dbReference type="InParanoid" id="G0NM19"/>
<protein>
    <recommendedName>
        <fullName evidence="1">Serine/threonine-protein phosphatase</fullName>
        <ecNumber evidence="1">3.1.3.16</ecNumber>
    </recommendedName>
</protein>
<evidence type="ECO:0000256" key="2">
    <source>
        <dbReference type="SAM" id="MobiDB-lite"/>
    </source>
</evidence>
<gene>
    <name evidence="4" type="ORF">CAEBREN_28599</name>
</gene>
<dbReference type="InterPro" id="IPR029052">
    <property type="entry name" value="Metallo-depent_PP-like"/>
</dbReference>
<feature type="compositionally biased region" description="Basic and acidic residues" evidence="2">
    <location>
        <begin position="1391"/>
        <end position="1410"/>
    </location>
</feature>
<dbReference type="EC" id="3.1.3.16" evidence="1"/>
<dbReference type="eggNOG" id="KOG0372">
    <property type="taxonomic scope" value="Eukaryota"/>
</dbReference>
<dbReference type="OrthoDB" id="5911319at2759"/>
<keyword evidence="5" id="KW-1185">Reference proteome</keyword>
<evidence type="ECO:0000259" key="3">
    <source>
        <dbReference type="PROSITE" id="PS00125"/>
    </source>
</evidence>
<dbReference type="InterPro" id="IPR006186">
    <property type="entry name" value="Ser/Thr-sp_prot-phosphatase"/>
</dbReference>
<dbReference type="PANTHER" id="PTHR11668:SF496">
    <property type="entry name" value="SERINE_THREONINE-PROTEIN PHOSPHATASE"/>
    <property type="match status" value="1"/>
</dbReference>
<keyword evidence="1" id="KW-0378">Hydrolase</keyword>
<dbReference type="STRING" id="135651.G0NM19"/>
<sequence length="1429" mass="161716">MRNARSVSKTEPDKSKDILQTFEKLFSYGRFLNGVSLAQSMLNNTNNEKEIVRELLNIRRTVGLNVMQSIPGMPDLVSGLYSKDICAGDGKPCEDLGVIGSGTESLAKVGDVLKTDYGAILADGSVLDNFLKLKNTFNVVDNMKKYVGILITHLEGTDKSKTDEEKDILATDFKSGSRTLFASFQEFKNLLTSMNSQLLTQSKFEEDVGKILRMETIENSFKKESLEQFKSKLTLILKLSKELTPKLSKDNLSKMEKNLNDLFSVVDPTRLSADEKPLTPAFYSGASDFDKLSKDVEDLFPNNASRKKLKQLFSSLANLSEEMKPIRKILQEESENMTGVEGNVMKEFEEAEKEVALIEKTKPLLDCVEKVAGFKVKGDLLEKWKPEKSNAVKIGQYATEFFETCKNATIILSELEKFKNETYDVNILKMFDKIHSSTKKPAVIGELKTAVTKLKELHGIKISEWEKATKIHELIPPSKQWLTSPEISSTLECVQNKTMLDQIQQGFANRAMFSGLKKLKADNQLNVKLGAAAKTLSSATKEYAALLNKRNKRNVPSNETVPILENSQKICVDLSAGLKIYRDLIHAYASKNDIELILKKGADIQALIEKVTNPKQKKKLELLWSAEARKTLSSIPGIVEKINKNITTSPKQIKEFEMVFKTPVNFGDLTNVDMQSLIDNIQSMDSNLVDPELAKRLRPLQMDFAKGNSKIQSGLKAFQESLPWFAKLSPQSSLASDKWDTIVVLWEDNTVLVVFVGAAAAALGFGSIYSVINKRKKKVIVVSTRDTPEPKPGRPPNSNETKIYQKKDGQYYIKPTSNYSETLVTCIDVDFEKNEDKEVRIEEVKDVETRKQLETEVLKADKFGKDQNENELDVSVDKAFCSEKVIRTYTAEDKNLLSEERLETADAIELSEKFSKTREESTKQLEKTQSNVTVDQTQEGGHDDIQGTEERKTGGGETAPLIEKEVGKNESVGEPYPDKHFTDGAPGKTYVVDRIDEVWNPTLKKVLNDRYKSGKFKFDGKLGECYIKKYYKKPFNIRKETRHLLLKFMMKKEIVHYRKTLDDLEEPNKNLSLIPREDYLAIVKEAKDLFAMEADCLELKRTKLRLVGDLHGCHDDMARHMEIGIDDEESTYLFLGDYVDRGEYDLNVILHLCLLKLSNPKRYYFLRGNHEYPQVNASNKKERCFLQACIKTFGEKDGKDAWEKTCDMLLEMPVAAITQGNIWNAHGGLSALMLKGREWLLANLKKKPKNMIQTQLLVDVLWSDPTEKEPMVKDIHTLFPLPVKIRTKYNHEFTREGQERIFKACGFVGMFRGHQVNFGCQAVLDKKGKTELILFRCHDRTTKTKQNVEEDKTGHSTVEEQNEHAAKKDTPKPTNDNKETESKSKSGASTSKDEKKSTDSKKSTSKETKTVTKKASKRTTNSKTPAKKK</sequence>
<evidence type="ECO:0000313" key="4">
    <source>
        <dbReference type="EMBL" id="EGT33896.1"/>
    </source>
</evidence>
<name>G0NM19_CAEBE</name>
<feature type="region of interest" description="Disordered" evidence="2">
    <location>
        <begin position="913"/>
        <end position="961"/>
    </location>
</feature>
<comment type="catalytic activity">
    <reaction evidence="1">
        <text>O-phospho-L-threonyl-[protein] + H2O = L-threonyl-[protein] + phosphate</text>
        <dbReference type="Rhea" id="RHEA:47004"/>
        <dbReference type="Rhea" id="RHEA-COMP:11060"/>
        <dbReference type="Rhea" id="RHEA-COMP:11605"/>
        <dbReference type="ChEBI" id="CHEBI:15377"/>
        <dbReference type="ChEBI" id="CHEBI:30013"/>
        <dbReference type="ChEBI" id="CHEBI:43474"/>
        <dbReference type="ChEBI" id="CHEBI:61977"/>
        <dbReference type="EC" id="3.1.3.16"/>
    </reaction>
</comment>
<dbReference type="HOGENOM" id="CLU_254188_0_0_1"/>